<dbReference type="Gene3D" id="1.10.287.1130">
    <property type="entry name" value="CytochromE C oxidase copper chaperone"/>
    <property type="match status" value="1"/>
</dbReference>
<evidence type="ECO:0000313" key="2">
    <source>
        <dbReference type="Proteomes" id="UP000224567"/>
    </source>
</evidence>
<comment type="caution">
    <text evidence="1">The sequence shown here is derived from an EMBL/GenBank/DDBJ whole genome shotgun (WGS) entry which is preliminary data.</text>
</comment>
<reference evidence="2" key="2">
    <citation type="journal article" date="2017" name="J. Anim. Genet.">
        <title>Multiple reference genome sequences of hot pepper reveal the massive evolution of plant disease resistance genes by retroduplication.</title>
        <authorList>
            <person name="Kim S."/>
            <person name="Park J."/>
            <person name="Yeom S.-I."/>
            <person name="Kim Y.-M."/>
            <person name="Seo E."/>
            <person name="Kim K.-T."/>
            <person name="Kim M.-S."/>
            <person name="Lee J.M."/>
            <person name="Cheong K."/>
            <person name="Shin H.-S."/>
            <person name="Kim S.-B."/>
            <person name="Han K."/>
            <person name="Lee J."/>
            <person name="Park M."/>
            <person name="Lee H.-A."/>
            <person name="Lee H.-Y."/>
            <person name="Lee Y."/>
            <person name="Oh S."/>
            <person name="Lee J.H."/>
            <person name="Choi E."/>
            <person name="Choi E."/>
            <person name="Lee S.E."/>
            <person name="Jeon J."/>
            <person name="Kim H."/>
            <person name="Choi G."/>
            <person name="Song H."/>
            <person name="Lee J."/>
            <person name="Lee S.-C."/>
            <person name="Kwon J.-K."/>
            <person name="Lee H.-Y."/>
            <person name="Koo N."/>
            <person name="Hong Y."/>
            <person name="Kim R.W."/>
            <person name="Kang W.-H."/>
            <person name="Huh J.H."/>
            <person name="Kang B.-C."/>
            <person name="Yang T.-J."/>
            <person name="Lee Y.-H."/>
            <person name="Bennetzen J.L."/>
            <person name="Choi D."/>
        </authorList>
    </citation>
    <scope>NUCLEOTIDE SEQUENCE [LARGE SCALE GENOMIC DNA]</scope>
    <source>
        <strain evidence="2">cv. PBC81</strain>
    </source>
</reference>
<name>A0A2G2VH06_CAPBA</name>
<accession>A0A2G2VH06</accession>
<dbReference type="PANTHER" id="PTHR37750:SF1">
    <property type="entry name" value="COX19-LIKE CHCH FAMILY PROTEIN"/>
    <property type="match status" value="1"/>
</dbReference>
<sequence length="70" mass="7868">MDGSPQNAQPVCGEQVLELLNCTIESPYDKDKCQRLLDSLRQCVTNKKVKKFFLAEPSIGKPEGSNEKRN</sequence>
<keyword evidence="2" id="KW-1185">Reference proteome</keyword>
<evidence type="ECO:0000313" key="1">
    <source>
        <dbReference type="EMBL" id="PHT32271.1"/>
    </source>
</evidence>
<organism evidence="1 2">
    <name type="scientific">Capsicum baccatum</name>
    <name type="common">Peruvian pepper</name>
    <dbReference type="NCBI Taxonomy" id="33114"/>
    <lineage>
        <taxon>Eukaryota</taxon>
        <taxon>Viridiplantae</taxon>
        <taxon>Streptophyta</taxon>
        <taxon>Embryophyta</taxon>
        <taxon>Tracheophyta</taxon>
        <taxon>Spermatophyta</taxon>
        <taxon>Magnoliopsida</taxon>
        <taxon>eudicotyledons</taxon>
        <taxon>Gunneridae</taxon>
        <taxon>Pentapetalae</taxon>
        <taxon>asterids</taxon>
        <taxon>lamiids</taxon>
        <taxon>Solanales</taxon>
        <taxon>Solanaceae</taxon>
        <taxon>Solanoideae</taxon>
        <taxon>Capsiceae</taxon>
        <taxon>Capsicum</taxon>
    </lineage>
</organism>
<proteinExistence type="predicted"/>
<dbReference type="OrthoDB" id="13601at2759"/>
<dbReference type="InterPro" id="IPR009069">
    <property type="entry name" value="Cys_alpha_HP_mot_SF"/>
</dbReference>
<protein>
    <recommendedName>
        <fullName evidence="3">CHCH domain-containing protein</fullName>
    </recommendedName>
</protein>
<dbReference type="PROSITE" id="PS51808">
    <property type="entry name" value="CHCH"/>
    <property type="match status" value="1"/>
</dbReference>
<gene>
    <name evidence="1" type="ORF">CQW23_28608</name>
</gene>
<dbReference type="SUPFAM" id="SSF47072">
    <property type="entry name" value="Cysteine alpha-hairpin motif"/>
    <property type="match status" value="1"/>
</dbReference>
<reference evidence="1 2" key="1">
    <citation type="journal article" date="2017" name="Genome Biol.">
        <title>New reference genome sequences of hot pepper reveal the massive evolution of plant disease-resistance genes by retroduplication.</title>
        <authorList>
            <person name="Kim S."/>
            <person name="Park J."/>
            <person name="Yeom S.I."/>
            <person name="Kim Y.M."/>
            <person name="Seo E."/>
            <person name="Kim K.T."/>
            <person name="Kim M.S."/>
            <person name="Lee J.M."/>
            <person name="Cheong K."/>
            <person name="Shin H.S."/>
            <person name="Kim S.B."/>
            <person name="Han K."/>
            <person name="Lee J."/>
            <person name="Park M."/>
            <person name="Lee H.A."/>
            <person name="Lee H.Y."/>
            <person name="Lee Y."/>
            <person name="Oh S."/>
            <person name="Lee J.H."/>
            <person name="Choi E."/>
            <person name="Choi E."/>
            <person name="Lee S.E."/>
            <person name="Jeon J."/>
            <person name="Kim H."/>
            <person name="Choi G."/>
            <person name="Song H."/>
            <person name="Lee J."/>
            <person name="Lee S.C."/>
            <person name="Kwon J.K."/>
            <person name="Lee H.Y."/>
            <person name="Koo N."/>
            <person name="Hong Y."/>
            <person name="Kim R.W."/>
            <person name="Kang W.H."/>
            <person name="Huh J.H."/>
            <person name="Kang B.C."/>
            <person name="Yang T.J."/>
            <person name="Lee Y.H."/>
            <person name="Bennetzen J.L."/>
            <person name="Choi D."/>
        </authorList>
    </citation>
    <scope>NUCLEOTIDE SEQUENCE [LARGE SCALE GENOMIC DNA]</scope>
    <source>
        <strain evidence="2">cv. PBC81</strain>
    </source>
</reference>
<dbReference type="AlphaFoldDB" id="A0A2G2VH06"/>
<dbReference type="EMBL" id="MLFT02000012">
    <property type="protein sequence ID" value="PHT32271.1"/>
    <property type="molecule type" value="Genomic_DNA"/>
</dbReference>
<dbReference type="PANTHER" id="PTHR37750">
    <property type="entry name" value="COX19-LIKE CHCH FAMILY PROTEIN"/>
    <property type="match status" value="1"/>
</dbReference>
<evidence type="ECO:0008006" key="3">
    <source>
        <dbReference type="Google" id="ProtNLM"/>
    </source>
</evidence>
<dbReference type="Proteomes" id="UP000224567">
    <property type="component" value="Unassembled WGS sequence"/>
</dbReference>